<dbReference type="PROSITE" id="PS50847">
    <property type="entry name" value="GRAM_POS_ANCHORING"/>
    <property type="match status" value="1"/>
</dbReference>
<feature type="signal peptide" evidence="7">
    <location>
        <begin position="1"/>
        <end position="22"/>
    </location>
</feature>
<sequence>MNLRHPLAAVLGVAGIVVGAIAAMGAPATAAGDELVATTTFNCTSTFPAYSWNGEITLSAVRPASSTTVTVTASLSQMSGVSPVAMTDLDFTNSLALTLGGTAVTLTGSGKVNAAASAPFDMPDLQGTFTSSADDVAAVVTGYDFEVVLYSLAFHCTPTAGAALGTLTLAEGTPPVITPSVTPTTTASATATPSASASPTASSTATTGKAASGKVPFACTLSIGSEFDYDAKVSVSGYREDEGDPVSLVATMSDLPGIAPVPIIGDMDFTLDAKVGGSKTTLTSSGSINAQPNDDVPVTDLTGEVDESDDELPVSISAFSFDFPSGGVGATCTADAVSLGTMTVGSEPVDVDSPTADGSTSTSASGGDLPKTGGGDSMPVVALWALALTLLGAAGLLCVPRARRQH</sequence>
<evidence type="ECO:0000256" key="5">
    <source>
        <dbReference type="SAM" id="MobiDB-lite"/>
    </source>
</evidence>
<evidence type="ECO:0000256" key="2">
    <source>
        <dbReference type="ARBA" id="ARBA00022525"/>
    </source>
</evidence>
<keyword evidence="6" id="KW-1133">Transmembrane helix</keyword>
<feature type="compositionally biased region" description="Low complexity" evidence="5">
    <location>
        <begin position="178"/>
        <end position="207"/>
    </location>
</feature>
<comment type="caution">
    <text evidence="9">The sequence shown here is derived from an EMBL/GenBank/DDBJ whole genome shotgun (WGS) entry which is preliminary data.</text>
</comment>
<name>A0ABW1LGW4_9ACTN</name>
<keyword evidence="2" id="KW-0964">Secreted</keyword>
<evidence type="ECO:0000313" key="9">
    <source>
        <dbReference type="EMBL" id="MFC6043210.1"/>
    </source>
</evidence>
<evidence type="ECO:0000256" key="1">
    <source>
        <dbReference type="ARBA" id="ARBA00022512"/>
    </source>
</evidence>
<keyword evidence="6" id="KW-0472">Membrane</keyword>
<feature type="chain" id="PRO_5046518036" description="Gram-positive cocci surface proteins LPxTG domain-containing protein" evidence="7">
    <location>
        <begin position="23"/>
        <end position="406"/>
    </location>
</feature>
<evidence type="ECO:0000313" key="10">
    <source>
        <dbReference type="Proteomes" id="UP001596135"/>
    </source>
</evidence>
<evidence type="ECO:0000256" key="7">
    <source>
        <dbReference type="SAM" id="SignalP"/>
    </source>
</evidence>
<dbReference type="Proteomes" id="UP001596135">
    <property type="component" value="Unassembled WGS sequence"/>
</dbReference>
<dbReference type="RefSeq" id="WP_379153084.1">
    <property type="nucleotide sequence ID" value="NZ_JBHSRJ010000004.1"/>
</dbReference>
<organism evidence="9 10">
    <name type="scientific">Nocardioides hankookensis</name>
    <dbReference type="NCBI Taxonomy" id="443157"/>
    <lineage>
        <taxon>Bacteria</taxon>
        <taxon>Bacillati</taxon>
        <taxon>Actinomycetota</taxon>
        <taxon>Actinomycetes</taxon>
        <taxon>Propionibacteriales</taxon>
        <taxon>Nocardioidaceae</taxon>
        <taxon>Nocardioides</taxon>
    </lineage>
</organism>
<evidence type="ECO:0000256" key="3">
    <source>
        <dbReference type="ARBA" id="ARBA00022729"/>
    </source>
</evidence>
<accession>A0ABW1LGW4</accession>
<keyword evidence="4" id="KW-0572">Peptidoglycan-anchor</keyword>
<evidence type="ECO:0000256" key="6">
    <source>
        <dbReference type="SAM" id="Phobius"/>
    </source>
</evidence>
<keyword evidence="3 7" id="KW-0732">Signal</keyword>
<gene>
    <name evidence="9" type="ORF">ACFPYL_09000</name>
</gene>
<dbReference type="InterPro" id="IPR019931">
    <property type="entry name" value="LPXTG_anchor"/>
</dbReference>
<proteinExistence type="predicted"/>
<feature type="compositionally biased region" description="Low complexity" evidence="5">
    <location>
        <begin position="352"/>
        <end position="368"/>
    </location>
</feature>
<keyword evidence="1" id="KW-0134">Cell wall</keyword>
<feature type="region of interest" description="Disordered" evidence="5">
    <location>
        <begin position="345"/>
        <end position="373"/>
    </location>
</feature>
<evidence type="ECO:0000256" key="4">
    <source>
        <dbReference type="ARBA" id="ARBA00023088"/>
    </source>
</evidence>
<dbReference type="EMBL" id="JBHSRJ010000004">
    <property type="protein sequence ID" value="MFC6043210.1"/>
    <property type="molecule type" value="Genomic_DNA"/>
</dbReference>
<evidence type="ECO:0000259" key="8">
    <source>
        <dbReference type="PROSITE" id="PS50847"/>
    </source>
</evidence>
<keyword evidence="6" id="KW-0812">Transmembrane</keyword>
<feature type="region of interest" description="Disordered" evidence="5">
    <location>
        <begin position="178"/>
        <end position="208"/>
    </location>
</feature>
<feature type="transmembrane region" description="Helical" evidence="6">
    <location>
        <begin position="381"/>
        <end position="399"/>
    </location>
</feature>
<reference evidence="10" key="1">
    <citation type="journal article" date="2019" name="Int. J. Syst. Evol. Microbiol.">
        <title>The Global Catalogue of Microorganisms (GCM) 10K type strain sequencing project: providing services to taxonomists for standard genome sequencing and annotation.</title>
        <authorList>
            <consortium name="The Broad Institute Genomics Platform"/>
            <consortium name="The Broad Institute Genome Sequencing Center for Infectious Disease"/>
            <person name="Wu L."/>
            <person name="Ma J."/>
        </authorList>
    </citation>
    <scope>NUCLEOTIDE SEQUENCE [LARGE SCALE GENOMIC DNA]</scope>
    <source>
        <strain evidence="10">CCUG 54522</strain>
    </source>
</reference>
<protein>
    <recommendedName>
        <fullName evidence="8">Gram-positive cocci surface proteins LPxTG domain-containing protein</fullName>
    </recommendedName>
</protein>
<keyword evidence="10" id="KW-1185">Reference proteome</keyword>
<feature type="domain" description="Gram-positive cocci surface proteins LPxTG" evidence="8">
    <location>
        <begin position="369"/>
        <end position="406"/>
    </location>
</feature>